<name>A0ABY9GK70_9PSED</name>
<dbReference type="PROSITE" id="PS51257">
    <property type="entry name" value="PROKAR_LIPOPROTEIN"/>
    <property type="match status" value="1"/>
</dbReference>
<proteinExistence type="predicted"/>
<evidence type="ECO:0000256" key="1">
    <source>
        <dbReference type="SAM" id="MobiDB-lite"/>
    </source>
</evidence>
<evidence type="ECO:0008006" key="4">
    <source>
        <dbReference type="Google" id="ProtNLM"/>
    </source>
</evidence>
<feature type="compositionally biased region" description="Basic and acidic residues" evidence="1">
    <location>
        <begin position="46"/>
        <end position="63"/>
    </location>
</feature>
<reference evidence="2 3" key="1">
    <citation type="submission" date="2023-02" db="EMBL/GenBank/DDBJ databases">
        <title>Evolution of Hrp T3SS in non-pathogenic Pseudomonas fluorescens.</title>
        <authorList>
            <person name="Liao K."/>
            <person name="Wei H."/>
            <person name="Gu Y."/>
        </authorList>
    </citation>
    <scope>NUCLEOTIDE SEQUENCE [LARGE SCALE GENOMIC DNA]</scope>
    <source>
        <strain evidence="2 3">FP607</strain>
    </source>
</reference>
<keyword evidence="3" id="KW-1185">Reference proteome</keyword>
<accession>A0ABY9GK70</accession>
<evidence type="ECO:0000313" key="3">
    <source>
        <dbReference type="Proteomes" id="UP001230768"/>
    </source>
</evidence>
<gene>
    <name evidence="2" type="ORF">PSH88_17515</name>
</gene>
<dbReference type="EMBL" id="CP117430">
    <property type="protein sequence ID" value="WLI16144.1"/>
    <property type="molecule type" value="Genomic_DNA"/>
</dbReference>
<feature type="region of interest" description="Disordered" evidence="1">
    <location>
        <begin position="46"/>
        <end position="80"/>
    </location>
</feature>
<dbReference type="RefSeq" id="WP_305421736.1">
    <property type="nucleotide sequence ID" value="NZ_CP117430.1"/>
</dbReference>
<evidence type="ECO:0000313" key="2">
    <source>
        <dbReference type="EMBL" id="WLI16144.1"/>
    </source>
</evidence>
<protein>
    <recommendedName>
        <fullName evidence="4">Lipoprotein</fullName>
    </recommendedName>
</protein>
<organism evidence="2 3">
    <name type="scientific">Pseudomonas wuhanensis</name>
    <dbReference type="NCBI Taxonomy" id="2954098"/>
    <lineage>
        <taxon>Bacteria</taxon>
        <taxon>Pseudomonadati</taxon>
        <taxon>Pseudomonadota</taxon>
        <taxon>Gammaproteobacteria</taxon>
        <taxon>Pseudomonadales</taxon>
        <taxon>Pseudomonadaceae</taxon>
        <taxon>Pseudomonas</taxon>
    </lineage>
</organism>
<sequence>MKRIAIMTLTIASTLLLGGCYPHWEDGDRYDRDHDHRREYRRDHDRGYYYDGRGYDRDYDRRDDRRRHRDRDDNDNQGDD</sequence>
<dbReference type="Proteomes" id="UP001230768">
    <property type="component" value="Chromosome"/>
</dbReference>